<dbReference type="EMBL" id="MBLM01000139">
    <property type="protein sequence ID" value="OHV32369.1"/>
    <property type="molecule type" value="Genomic_DNA"/>
</dbReference>
<keyword evidence="2" id="KW-1185">Reference proteome</keyword>
<dbReference type="SUPFAM" id="SSF55961">
    <property type="entry name" value="Bet v1-like"/>
    <property type="match status" value="1"/>
</dbReference>
<accession>A0A1S1QFL8</accession>
<gene>
    <name evidence="1" type="ORF">CC117_25200</name>
</gene>
<comment type="caution">
    <text evidence="1">The sequence shown here is derived from an EMBL/GenBank/DDBJ whole genome shotgun (WGS) entry which is preliminary data.</text>
</comment>
<proteinExistence type="predicted"/>
<protein>
    <recommendedName>
        <fullName evidence="3">Polyketide cyclase / dehydrase and lipid transport</fullName>
    </recommendedName>
</protein>
<dbReference type="AlphaFoldDB" id="A0A1S1QFL8"/>
<reference evidence="2" key="1">
    <citation type="submission" date="2016-07" db="EMBL/GenBank/DDBJ databases">
        <title>Sequence Frankia sp. strain CcI1.17.</title>
        <authorList>
            <person name="Ghodhbane-Gtari F."/>
            <person name="Swanson E."/>
            <person name="Gueddou A."/>
            <person name="Morris K."/>
            <person name="Hezbri K."/>
            <person name="Ktari A."/>
            <person name="Nouioui I."/>
            <person name="Abebe-Akele F."/>
            <person name="Simpson S."/>
            <person name="Thomas K."/>
            <person name="Gtari M."/>
            <person name="Tisa L.S."/>
            <person name="Hurst S."/>
        </authorList>
    </citation>
    <scope>NUCLEOTIDE SEQUENCE [LARGE SCALE GENOMIC DNA]</scope>
    <source>
        <strain evidence="2">Cc1.17</strain>
    </source>
</reference>
<dbReference type="OrthoDB" id="3623843at2"/>
<organism evidence="1 2">
    <name type="scientific">Parafrankia colletiae</name>
    <dbReference type="NCBI Taxonomy" id="573497"/>
    <lineage>
        <taxon>Bacteria</taxon>
        <taxon>Bacillati</taxon>
        <taxon>Actinomycetota</taxon>
        <taxon>Actinomycetes</taxon>
        <taxon>Frankiales</taxon>
        <taxon>Frankiaceae</taxon>
        <taxon>Parafrankia</taxon>
    </lineage>
</organism>
<evidence type="ECO:0000313" key="2">
    <source>
        <dbReference type="Proteomes" id="UP000179627"/>
    </source>
</evidence>
<dbReference type="RefSeq" id="WP_071087935.1">
    <property type="nucleotide sequence ID" value="NZ_MBLM01000139.1"/>
</dbReference>
<name>A0A1S1QFL8_9ACTN</name>
<dbReference type="Proteomes" id="UP000179627">
    <property type="component" value="Unassembled WGS sequence"/>
</dbReference>
<evidence type="ECO:0000313" key="1">
    <source>
        <dbReference type="EMBL" id="OHV32369.1"/>
    </source>
</evidence>
<sequence>MIEIGNRCRRQPPPPRVVFEALAEPGRDPYRPWLVLLGDEQRPRILTSTPPTELTWSSLWRRRPDAVVRFQLERSADGGTDLCWILHVEEPVPDESLVGHMRRRLNQLINANLRYTFGQ</sequence>
<evidence type="ECO:0008006" key="3">
    <source>
        <dbReference type="Google" id="ProtNLM"/>
    </source>
</evidence>